<protein>
    <recommendedName>
        <fullName evidence="5">Porin</fullName>
    </recommendedName>
</protein>
<proteinExistence type="inferred from homology"/>
<keyword evidence="4" id="KW-1185">Reference proteome</keyword>
<comment type="caution">
    <text evidence="3">The sequence shown here is derived from an EMBL/GenBank/DDBJ whole genome shotgun (WGS) entry which is preliminary data.</text>
</comment>
<dbReference type="Gene3D" id="2.40.160.180">
    <property type="entry name" value="Carbohydrate-selective porin OprB"/>
    <property type="match status" value="1"/>
</dbReference>
<dbReference type="Proteomes" id="UP000053690">
    <property type="component" value="Unassembled WGS sequence"/>
</dbReference>
<dbReference type="AlphaFoldDB" id="A0A0X3TU70"/>
<evidence type="ECO:0000256" key="1">
    <source>
        <dbReference type="ARBA" id="ARBA00008769"/>
    </source>
</evidence>
<dbReference type="EMBL" id="LQBP01000004">
    <property type="protein sequence ID" value="KUJ79239.1"/>
    <property type="molecule type" value="Genomic_DNA"/>
</dbReference>
<comment type="similarity">
    <text evidence="1">Belongs to the OprB family.</text>
</comment>
<evidence type="ECO:0008006" key="5">
    <source>
        <dbReference type="Google" id="ProtNLM"/>
    </source>
</evidence>
<reference evidence="4" key="1">
    <citation type="submission" date="2015-12" db="EMBL/GenBank/DDBJ databases">
        <authorList>
            <person name="Zhang G."/>
            <person name="Stingl U."/>
        </authorList>
    </citation>
    <scope>NUCLEOTIDE SEQUENCE [LARGE SCALE GENOMIC DNA]</scope>
    <source>
        <strain evidence="4">ZGT108</strain>
    </source>
</reference>
<feature type="compositionally biased region" description="Basic and acidic residues" evidence="2">
    <location>
        <begin position="1"/>
        <end position="21"/>
    </location>
</feature>
<dbReference type="InterPro" id="IPR038673">
    <property type="entry name" value="OprB_sf"/>
</dbReference>
<organism evidence="3 4">
    <name type="scientific">Ruegeria profundi</name>
    <dbReference type="NCBI Taxonomy" id="1685378"/>
    <lineage>
        <taxon>Bacteria</taxon>
        <taxon>Pseudomonadati</taxon>
        <taxon>Pseudomonadota</taxon>
        <taxon>Alphaproteobacteria</taxon>
        <taxon>Rhodobacterales</taxon>
        <taxon>Roseobacteraceae</taxon>
        <taxon>Ruegeria</taxon>
    </lineage>
</organism>
<evidence type="ECO:0000256" key="2">
    <source>
        <dbReference type="SAM" id="MobiDB-lite"/>
    </source>
</evidence>
<name>A0A0X3TU70_9RHOB</name>
<gene>
    <name evidence="3" type="ORF">AVO44_08350</name>
</gene>
<sequence>MHSRFHSHEIASSESAFDMRKPTIGTDDAPQKIPSSQSSLFVSVIATLFAITAGTATANSFASPRDSTKRIEATQPRTETKNFFTWGALENFYEGLDARRAETFKSTGLKVGAFHSTLFQYATRSLPDQDKYGVATITGLYGTWDAVEIGDASAGQISFGLEARWGYGNTLTPSELGIAGIGSAIGTADPYGATTPTLVLRELFWRQGSEEKGWNYRIGKITPDRLLTASDYIDPVSLGLPVGSQGASAIAFPDSGLGFAAGWFPSKRYRVGIVVSDAAGDRTDLGDVGQGNFFKGIEFQAQLFPLTEKAGYSSLAIWHTDGTDDPSDALDSSTGEDGWGFFAKYEQELTRDGKNIFIARYGKSYDDAAVYKEQGSIRYVRIDPPDPFGLSDDRFGIAASFVDPLLNPLDRDEWGIDAFYRFNLFERVEASFGYQAIFDPSFNPDDDTISVFSFRISQFF</sequence>
<evidence type="ECO:0000313" key="3">
    <source>
        <dbReference type="EMBL" id="KUJ79239.1"/>
    </source>
</evidence>
<accession>A0A0X3TU70</accession>
<evidence type="ECO:0000313" key="4">
    <source>
        <dbReference type="Proteomes" id="UP000053690"/>
    </source>
</evidence>
<feature type="region of interest" description="Disordered" evidence="2">
    <location>
        <begin position="1"/>
        <end position="34"/>
    </location>
</feature>
<dbReference type="STRING" id="1685378.AVO44_08350"/>